<name>A0A9P6ETG3_9AGAR</name>
<evidence type="ECO:0000256" key="1">
    <source>
        <dbReference type="ARBA" id="ARBA00022516"/>
    </source>
</evidence>
<dbReference type="OrthoDB" id="15433at2759"/>
<evidence type="ECO:0000259" key="8">
    <source>
        <dbReference type="Pfam" id="PF01648"/>
    </source>
</evidence>
<evidence type="ECO:0000256" key="6">
    <source>
        <dbReference type="ARBA" id="ARBA00023098"/>
    </source>
</evidence>
<keyword evidence="4" id="KW-0276">Fatty acid metabolism</keyword>
<dbReference type="NCBIfam" id="TIGR00556">
    <property type="entry name" value="pantethn_trn"/>
    <property type="match status" value="1"/>
</dbReference>
<protein>
    <submittedName>
        <fullName evidence="9">4'-phosphopantetheinyl transferase</fullName>
    </submittedName>
</protein>
<evidence type="ECO:0000256" key="5">
    <source>
        <dbReference type="ARBA" id="ARBA00022842"/>
    </source>
</evidence>
<evidence type="ECO:0000313" key="10">
    <source>
        <dbReference type="Proteomes" id="UP000807306"/>
    </source>
</evidence>
<dbReference type="NCBIfam" id="TIGR00516">
    <property type="entry name" value="acpS"/>
    <property type="match status" value="1"/>
</dbReference>
<dbReference type="InterPro" id="IPR004568">
    <property type="entry name" value="Ppantetheine-prot_Trfase_dom"/>
</dbReference>
<dbReference type="InterPro" id="IPR002582">
    <property type="entry name" value="ACPS"/>
</dbReference>
<dbReference type="GO" id="GO:0006633">
    <property type="term" value="P:fatty acid biosynthetic process"/>
    <property type="evidence" value="ECO:0007669"/>
    <property type="project" value="UniProtKB-KW"/>
</dbReference>
<dbReference type="Pfam" id="PF01648">
    <property type="entry name" value="ACPS"/>
    <property type="match status" value="1"/>
</dbReference>
<dbReference type="InterPro" id="IPR008278">
    <property type="entry name" value="4-PPantetheinyl_Trfase_dom"/>
</dbReference>
<comment type="caution">
    <text evidence="9">The sequence shown here is derived from an EMBL/GenBank/DDBJ whole genome shotgun (WGS) entry which is preliminary data.</text>
</comment>
<evidence type="ECO:0000256" key="4">
    <source>
        <dbReference type="ARBA" id="ARBA00022832"/>
    </source>
</evidence>
<dbReference type="HAMAP" id="MF_00101">
    <property type="entry name" value="AcpS"/>
    <property type="match status" value="1"/>
</dbReference>
<dbReference type="InterPro" id="IPR037143">
    <property type="entry name" value="4-PPantetheinyl_Trfase_dom_sf"/>
</dbReference>
<keyword evidence="2 9" id="KW-0808">Transferase</keyword>
<feature type="domain" description="4'-phosphopantetheinyl transferase" evidence="8">
    <location>
        <begin position="5"/>
        <end position="112"/>
    </location>
</feature>
<reference evidence="9" key="1">
    <citation type="submission" date="2020-11" db="EMBL/GenBank/DDBJ databases">
        <authorList>
            <consortium name="DOE Joint Genome Institute"/>
            <person name="Ahrendt S."/>
            <person name="Riley R."/>
            <person name="Andreopoulos W."/>
            <person name="Labutti K."/>
            <person name="Pangilinan J."/>
            <person name="Ruiz-Duenas F.J."/>
            <person name="Barrasa J.M."/>
            <person name="Sanchez-Garcia M."/>
            <person name="Camarero S."/>
            <person name="Miyauchi S."/>
            <person name="Serrano A."/>
            <person name="Linde D."/>
            <person name="Babiker R."/>
            <person name="Drula E."/>
            <person name="Ayuso-Fernandez I."/>
            <person name="Pacheco R."/>
            <person name="Padilla G."/>
            <person name="Ferreira P."/>
            <person name="Barriuso J."/>
            <person name="Kellner H."/>
            <person name="Castanera R."/>
            <person name="Alfaro M."/>
            <person name="Ramirez L."/>
            <person name="Pisabarro A.G."/>
            <person name="Kuo A."/>
            <person name="Tritt A."/>
            <person name="Lipzen A."/>
            <person name="He G."/>
            <person name="Yan M."/>
            <person name="Ng V."/>
            <person name="Cullen D."/>
            <person name="Martin F."/>
            <person name="Rosso M.-N."/>
            <person name="Henrissat B."/>
            <person name="Hibbett D."/>
            <person name="Martinez A.T."/>
            <person name="Grigoriev I.V."/>
        </authorList>
    </citation>
    <scope>NUCLEOTIDE SEQUENCE</scope>
    <source>
        <strain evidence="9">CBS 506.95</strain>
    </source>
</reference>
<keyword evidence="1" id="KW-0444">Lipid biosynthesis</keyword>
<keyword evidence="3" id="KW-0479">Metal-binding</keyword>
<evidence type="ECO:0000256" key="7">
    <source>
        <dbReference type="ARBA" id="ARBA00023160"/>
    </source>
</evidence>
<gene>
    <name evidence="9" type="ORF">CPB83DRAFT_780754</name>
</gene>
<dbReference type="GO" id="GO:0008897">
    <property type="term" value="F:holo-[acyl-carrier-protein] synthase activity"/>
    <property type="evidence" value="ECO:0007669"/>
    <property type="project" value="InterPro"/>
</dbReference>
<evidence type="ECO:0000313" key="9">
    <source>
        <dbReference type="EMBL" id="KAF9534862.1"/>
    </source>
</evidence>
<dbReference type="EMBL" id="MU157825">
    <property type="protein sequence ID" value="KAF9534862.1"/>
    <property type="molecule type" value="Genomic_DNA"/>
</dbReference>
<keyword evidence="5" id="KW-0460">Magnesium</keyword>
<dbReference type="SUPFAM" id="SSF56214">
    <property type="entry name" value="4'-phosphopantetheinyl transferase"/>
    <property type="match status" value="1"/>
</dbReference>
<dbReference type="AlphaFoldDB" id="A0A9P6ETG3"/>
<keyword evidence="10" id="KW-1185">Reference proteome</keyword>
<evidence type="ECO:0000256" key="3">
    <source>
        <dbReference type="ARBA" id="ARBA00022723"/>
    </source>
</evidence>
<dbReference type="Proteomes" id="UP000807306">
    <property type="component" value="Unassembled WGS sequence"/>
</dbReference>
<evidence type="ECO:0000256" key="2">
    <source>
        <dbReference type="ARBA" id="ARBA00022679"/>
    </source>
</evidence>
<dbReference type="GO" id="GO:0000287">
    <property type="term" value="F:magnesium ion binding"/>
    <property type="evidence" value="ECO:0007669"/>
    <property type="project" value="InterPro"/>
</dbReference>
<keyword evidence="6" id="KW-0443">Lipid metabolism</keyword>
<keyword evidence="7" id="KW-0275">Fatty acid biosynthesis</keyword>
<dbReference type="Gene3D" id="3.90.470.20">
    <property type="entry name" value="4'-phosphopantetheinyl transferase domain"/>
    <property type="match status" value="1"/>
</dbReference>
<organism evidence="9 10">
    <name type="scientific">Crepidotus variabilis</name>
    <dbReference type="NCBI Taxonomy" id="179855"/>
    <lineage>
        <taxon>Eukaryota</taxon>
        <taxon>Fungi</taxon>
        <taxon>Dikarya</taxon>
        <taxon>Basidiomycota</taxon>
        <taxon>Agaricomycotina</taxon>
        <taxon>Agaricomycetes</taxon>
        <taxon>Agaricomycetidae</taxon>
        <taxon>Agaricales</taxon>
        <taxon>Agaricineae</taxon>
        <taxon>Crepidotaceae</taxon>
        <taxon>Crepidotus</taxon>
    </lineage>
</organism>
<accession>A0A9P6ETG3</accession>
<sequence>MTILGLGVDIVHLPRIAALISRRSADRFACRVLSPTEYGQWKQITRSAAPAEQIRFLGVRWCVKEASYKALYPLVKPTWKELTYHPLSNGQKPWLQFHPNNANNFEKVGQVHVSISHDGDYIYSSVLIEAPAST</sequence>
<proteinExistence type="inferred from homology"/>